<dbReference type="AlphaFoldDB" id="A0A9D2GQ27"/>
<dbReference type="EMBL" id="DXAW01000032">
    <property type="protein sequence ID" value="HIZ85184.1"/>
    <property type="molecule type" value="Genomic_DNA"/>
</dbReference>
<dbReference type="PROSITE" id="PS50994">
    <property type="entry name" value="INTEGRASE"/>
    <property type="match status" value="1"/>
</dbReference>
<dbReference type="GO" id="GO:0015074">
    <property type="term" value="P:DNA integration"/>
    <property type="evidence" value="ECO:0007669"/>
    <property type="project" value="InterPro"/>
</dbReference>
<evidence type="ECO:0000313" key="3">
    <source>
        <dbReference type="Proteomes" id="UP000824115"/>
    </source>
</evidence>
<dbReference type="GO" id="GO:0003676">
    <property type="term" value="F:nucleic acid binding"/>
    <property type="evidence" value="ECO:0007669"/>
    <property type="project" value="InterPro"/>
</dbReference>
<reference evidence="2" key="2">
    <citation type="submission" date="2021-04" db="EMBL/GenBank/DDBJ databases">
        <authorList>
            <person name="Gilroy R."/>
        </authorList>
    </citation>
    <scope>NUCLEOTIDE SEQUENCE</scope>
    <source>
        <strain evidence="2">Gambia16-554</strain>
    </source>
</reference>
<dbReference type="PANTHER" id="PTHR35004:SF6">
    <property type="entry name" value="TRANSPOSASE"/>
    <property type="match status" value="1"/>
</dbReference>
<dbReference type="Proteomes" id="UP000824115">
    <property type="component" value="Unassembled WGS sequence"/>
</dbReference>
<comment type="caution">
    <text evidence="2">The sequence shown here is derived from an EMBL/GenBank/DDBJ whole genome shotgun (WGS) entry which is preliminary data.</text>
</comment>
<dbReference type="SUPFAM" id="SSF53098">
    <property type="entry name" value="Ribonuclease H-like"/>
    <property type="match status" value="1"/>
</dbReference>
<dbReference type="InterPro" id="IPR001584">
    <property type="entry name" value="Integrase_cat-core"/>
</dbReference>
<evidence type="ECO:0000259" key="1">
    <source>
        <dbReference type="PROSITE" id="PS50994"/>
    </source>
</evidence>
<dbReference type="InterPro" id="IPR012337">
    <property type="entry name" value="RNaseH-like_sf"/>
</dbReference>
<feature type="domain" description="Integrase catalytic" evidence="1">
    <location>
        <begin position="14"/>
        <end position="190"/>
    </location>
</feature>
<reference evidence="2" key="1">
    <citation type="journal article" date="2021" name="PeerJ">
        <title>Extensive microbial diversity within the chicken gut microbiome revealed by metagenomics and culture.</title>
        <authorList>
            <person name="Gilroy R."/>
            <person name="Ravi A."/>
            <person name="Getino M."/>
            <person name="Pursley I."/>
            <person name="Horton D.L."/>
            <person name="Alikhan N.F."/>
            <person name="Baker D."/>
            <person name="Gharbi K."/>
            <person name="Hall N."/>
            <person name="Watson M."/>
            <person name="Adriaenssens E.M."/>
            <person name="Foster-Nyarko E."/>
            <person name="Jarju S."/>
            <person name="Secka A."/>
            <person name="Antonio M."/>
            <person name="Oren A."/>
            <person name="Chaudhuri R.R."/>
            <person name="La Ragione R."/>
            <person name="Hildebrand F."/>
            <person name="Pallen M.J."/>
        </authorList>
    </citation>
    <scope>NUCLEOTIDE SEQUENCE</scope>
    <source>
        <strain evidence="2">Gambia16-554</strain>
    </source>
</reference>
<feature type="non-terminal residue" evidence="2">
    <location>
        <position position="1"/>
    </location>
</feature>
<dbReference type="Gene3D" id="3.30.420.10">
    <property type="entry name" value="Ribonuclease H-like superfamily/Ribonuclease H"/>
    <property type="match status" value="1"/>
</dbReference>
<protein>
    <submittedName>
        <fullName evidence="2">DDE-type integrase/transposase/recombinase</fullName>
    </submittedName>
</protein>
<sequence>IPMMPISERVYECLPETPSGRYAQVDFGQTRLRRGDGTRVKVHFMVMLLCCSRYKFVWFSDRPFTSETASQAHEKSFEYFRGVPRFIIYDQDAVFLYDENIGDYRMTTVFESYVKSRPFDVIFCRPADPESKGKVENAVKYVKQNFLLNRQFSTIDNLNAEAEAWLRRTGNAMTHGTTRKVPYEEWCNECKDLQPYVPMLARPAGNEYTVIKDNTIKFHGNIYSLPLGTYKGDGTKVYTTVDGADLIIKDRSGCEIARHIIPAGSGIKVHNRNHRADRSVKVAEYSRNVSELFTDKGAIAMFLEKLKERYPRYMRDQLMAIHSCYTDYGQQACDAALARCLKNHLYSANFFKEAVSELAAVRNVIPVTVKPLGDGQSRMMANINPGTSDIRTYERLFKQA</sequence>
<organism evidence="2 3">
    <name type="scientific">Candidatus Coprenecus stercoravium</name>
    <dbReference type="NCBI Taxonomy" id="2840735"/>
    <lineage>
        <taxon>Bacteria</taxon>
        <taxon>Pseudomonadati</taxon>
        <taxon>Bacteroidota</taxon>
        <taxon>Bacteroidia</taxon>
        <taxon>Bacteroidales</taxon>
        <taxon>Rikenellaceae</taxon>
        <taxon>Rikenellaceae incertae sedis</taxon>
        <taxon>Candidatus Coprenecus</taxon>
    </lineage>
</organism>
<gene>
    <name evidence="2" type="ORF">IAC04_01680</name>
</gene>
<accession>A0A9D2GQ27</accession>
<proteinExistence type="predicted"/>
<evidence type="ECO:0000313" key="2">
    <source>
        <dbReference type="EMBL" id="HIZ85184.1"/>
    </source>
</evidence>
<name>A0A9D2GQ27_9BACT</name>
<dbReference type="InterPro" id="IPR036397">
    <property type="entry name" value="RNaseH_sf"/>
</dbReference>
<dbReference type="PANTHER" id="PTHR35004">
    <property type="entry name" value="TRANSPOSASE RV3428C-RELATED"/>
    <property type="match status" value="1"/>
</dbReference>